<comment type="caution">
    <text evidence="2">The sequence shown here is derived from an EMBL/GenBank/DDBJ whole genome shotgun (WGS) entry which is preliminary data.</text>
</comment>
<evidence type="ECO:0000313" key="2">
    <source>
        <dbReference type="EMBL" id="RAO32506.1"/>
    </source>
</evidence>
<name>A0A328NQD0_9ACTN</name>
<organism evidence="2 3">
    <name type="scientific">Micromonospora saelicesensis</name>
    <dbReference type="NCBI Taxonomy" id="285676"/>
    <lineage>
        <taxon>Bacteria</taxon>
        <taxon>Bacillati</taxon>
        <taxon>Actinomycetota</taxon>
        <taxon>Actinomycetes</taxon>
        <taxon>Micromonosporales</taxon>
        <taxon>Micromonosporaceae</taxon>
        <taxon>Micromonospora</taxon>
    </lineage>
</organism>
<dbReference type="InterPro" id="IPR003033">
    <property type="entry name" value="SCP2_sterol-bd_dom"/>
</dbReference>
<dbReference type="Gene3D" id="3.30.1050.10">
    <property type="entry name" value="SCP2 sterol-binding domain"/>
    <property type="match status" value="1"/>
</dbReference>
<dbReference type="AlphaFoldDB" id="A0A328NQD0"/>
<proteinExistence type="predicted"/>
<dbReference type="Pfam" id="PF02036">
    <property type="entry name" value="SCP2"/>
    <property type="match status" value="1"/>
</dbReference>
<feature type="domain" description="SCP2" evidence="1">
    <location>
        <begin position="31"/>
        <end position="112"/>
    </location>
</feature>
<sequence>MASVDECRQALQELAARLDRNAETVRERIDLDRTLACRITDLDTAFHGRITGGRLVELTDGDDPRAKIALSTSSDDLLALVRGDLDVTSAVTSRRVSIKANPFDLLKLRKLL</sequence>
<protein>
    <recommendedName>
        <fullName evidence="1">SCP2 domain-containing protein</fullName>
    </recommendedName>
</protein>
<dbReference type="Proteomes" id="UP000249419">
    <property type="component" value="Unassembled WGS sequence"/>
</dbReference>
<reference evidence="2 3" key="1">
    <citation type="submission" date="2018-03" db="EMBL/GenBank/DDBJ databases">
        <title>Defining the species Micromonospora saelicesensis and Micromonospora noduli under the framework of genomics.</title>
        <authorList>
            <person name="Riesco R."/>
            <person name="Trujillo M.E."/>
        </authorList>
    </citation>
    <scope>NUCLEOTIDE SEQUENCE [LARGE SCALE GENOMIC DNA]</scope>
    <source>
        <strain evidence="2 3">PSN13</strain>
    </source>
</reference>
<dbReference type="EMBL" id="PYAG01000016">
    <property type="protein sequence ID" value="RAO32506.1"/>
    <property type="molecule type" value="Genomic_DNA"/>
</dbReference>
<evidence type="ECO:0000259" key="1">
    <source>
        <dbReference type="Pfam" id="PF02036"/>
    </source>
</evidence>
<dbReference type="RefSeq" id="WP_112676937.1">
    <property type="nucleotide sequence ID" value="NZ_PYAG01000016.1"/>
</dbReference>
<dbReference type="SUPFAM" id="SSF55718">
    <property type="entry name" value="SCP-like"/>
    <property type="match status" value="1"/>
</dbReference>
<accession>A0A328NQD0</accession>
<evidence type="ECO:0000313" key="3">
    <source>
        <dbReference type="Proteomes" id="UP000249419"/>
    </source>
</evidence>
<dbReference type="InterPro" id="IPR036527">
    <property type="entry name" value="SCP2_sterol-bd_dom_sf"/>
</dbReference>
<gene>
    <name evidence="2" type="ORF">PSN13_03840</name>
</gene>